<keyword evidence="2" id="KW-0812">Transmembrane</keyword>
<organism evidence="3 4">
    <name type="scientific">[Roseibacterium] beibuensis</name>
    <dbReference type="NCBI Taxonomy" id="1193142"/>
    <lineage>
        <taxon>Bacteria</taxon>
        <taxon>Pseudomonadati</taxon>
        <taxon>Pseudomonadota</taxon>
        <taxon>Alphaproteobacteria</taxon>
        <taxon>Rhodobacterales</taxon>
        <taxon>Roseobacteraceae</taxon>
        <taxon>Roseicyclus</taxon>
    </lineage>
</organism>
<dbReference type="RefSeq" id="WP_259546798.1">
    <property type="nucleotide sequence ID" value="NZ_BAABHW010000001.1"/>
</dbReference>
<feature type="region of interest" description="Disordered" evidence="1">
    <location>
        <begin position="32"/>
        <end position="60"/>
    </location>
</feature>
<evidence type="ECO:0000256" key="2">
    <source>
        <dbReference type="SAM" id="Phobius"/>
    </source>
</evidence>
<accession>A0ABP9KWN1</accession>
<evidence type="ECO:0000256" key="1">
    <source>
        <dbReference type="SAM" id="MobiDB-lite"/>
    </source>
</evidence>
<evidence type="ECO:0000313" key="3">
    <source>
        <dbReference type="EMBL" id="GAA5066690.1"/>
    </source>
</evidence>
<sequence>MEWLLWGFAGLAAVVAVILGIALYVVLIRDRDTPNQGPRKHARPGRMPRSDPRRGVPKSR</sequence>
<gene>
    <name evidence="3" type="ORF">GCM10023209_05560</name>
</gene>
<feature type="transmembrane region" description="Helical" evidence="2">
    <location>
        <begin position="6"/>
        <end position="27"/>
    </location>
</feature>
<keyword evidence="2" id="KW-1133">Transmembrane helix</keyword>
<reference evidence="4" key="1">
    <citation type="journal article" date="2019" name="Int. J. Syst. Evol. Microbiol.">
        <title>The Global Catalogue of Microorganisms (GCM) 10K type strain sequencing project: providing services to taxonomists for standard genome sequencing and annotation.</title>
        <authorList>
            <consortium name="The Broad Institute Genomics Platform"/>
            <consortium name="The Broad Institute Genome Sequencing Center for Infectious Disease"/>
            <person name="Wu L."/>
            <person name="Ma J."/>
        </authorList>
    </citation>
    <scope>NUCLEOTIDE SEQUENCE [LARGE SCALE GENOMIC DNA]</scope>
    <source>
        <strain evidence="4">JCM 18015</strain>
    </source>
</reference>
<evidence type="ECO:0000313" key="4">
    <source>
        <dbReference type="Proteomes" id="UP001499910"/>
    </source>
</evidence>
<keyword evidence="4" id="KW-1185">Reference proteome</keyword>
<keyword evidence="2" id="KW-0472">Membrane</keyword>
<protein>
    <submittedName>
        <fullName evidence="3">Uncharacterized protein</fullName>
    </submittedName>
</protein>
<dbReference type="EMBL" id="BAABHW010000001">
    <property type="protein sequence ID" value="GAA5066690.1"/>
    <property type="molecule type" value="Genomic_DNA"/>
</dbReference>
<name>A0ABP9KWN1_9RHOB</name>
<dbReference type="Proteomes" id="UP001499910">
    <property type="component" value="Unassembled WGS sequence"/>
</dbReference>
<proteinExistence type="predicted"/>
<comment type="caution">
    <text evidence="3">The sequence shown here is derived from an EMBL/GenBank/DDBJ whole genome shotgun (WGS) entry which is preliminary data.</text>
</comment>